<proteinExistence type="predicted"/>
<accession>A0A401TQB1</accession>
<dbReference type="Proteomes" id="UP000287033">
    <property type="component" value="Unassembled WGS sequence"/>
</dbReference>
<dbReference type="EMBL" id="BEZZ01140084">
    <property type="protein sequence ID" value="GCC44816.1"/>
    <property type="molecule type" value="Genomic_DNA"/>
</dbReference>
<protein>
    <submittedName>
        <fullName evidence="1">Uncharacterized protein</fullName>
    </submittedName>
</protein>
<name>A0A401TQB1_CHIPU</name>
<organism evidence="1 2">
    <name type="scientific">Chiloscyllium punctatum</name>
    <name type="common">Brownbanded bambooshark</name>
    <name type="synonym">Hemiscyllium punctatum</name>
    <dbReference type="NCBI Taxonomy" id="137246"/>
    <lineage>
        <taxon>Eukaryota</taxon>
        <taxon>Metazoa</taxon>
        <taxon>Chordata</taxon>
        <taxon>Craniata</taxon>
        <taxon>Vertebrata</taxon>
        <taxon>Chondrichthyes</taxon>
        <taxon>Elasmobranchii</taxon>
        <taxon>Galeomorphii</taxon>
        <taxon>Galeoidea</taxon>
        <taxon>Orectolobiformes</taxon>
        <taxon>Hemiscylliidae</taxon>
        <taxon>Chiloscyllium</taxon>
    </lineage>
</organism>
<dbReference type="AlphaFoldDB" id="A0A401TQB1"/>
<evidence type="ECO:0000313" key="1">
    <source>
        <dbReference type="EMBL" id="GCC44816.1"/>
    </source>
</evidence>
<evidence type="ECO:0000313" key="2">
    <source>
        <dbReference type="Proteomes" id="UP000287033"/>
    </source>
</evidence>
<reference evidence="1 2" key="1">
    <citation type="journal article" date="2018" name="Nat. Ecol. Evol.">
        <title>Shark genomes provide insights into elasmobranch evolution and the origin of vertebrates.</title>
        <authorList>
            <person name="Hara Y"/>
            <person name="Yamaguchi K"/>
            <person name="Onimaru K"/>
            <person name="Kadota M"/>
            <person name="Koyanagi M"/>
            <person name="Keeley SD"/>
            <person name="Tatsumi K"/>
            <person name="Tanaka K"/>
            <person name="Motone F"/>
            <person name="Kageyama Y"/>
            <person name="Nozu R"/>
            <person name="Adachi N"/>
            <person name="Nishimura O"/>
            <person name="Nakagawa R"/>
            <person name="Tanegashima C"/>
            <person name="Kiyatake I"/>
            <person name="Matsumoto R"/>
            <person name="Murakumo K"/>
            <person name="Nishida K"/>
            <person name="Terakita A"/>
            <person name="Kuratani S"/>
            <person name="Sato K"/>
            <person name="Hyodo S Kuraku.S."/>
        </authorList>
    </citation>
    <scope>NUCLEOTIDE SEQUENCE [LARGE SCALE GENOMIC DNA]</scope>
</reference>
<gene>
    <name evidence="1" type="ORF">chiPu_0028785</name>
</gene>
<comment type="caution">
    <text evidence="1">The sequence shown here is derived from an EMBL/GenBank/DDBJ whole genome shotgun (WGS) entry which is preliminary data.</text>
</comment>
<keyword evidence="2" id="KW-1185">Reference proteome</keyword>
<sequence length="103" mass="10948">MRPGPRWRPTPCLSTPVGVGGPVRGWWKLEGEQPLELTVHESVQDGVDGHGGLVTGAETAHGSRDGVLQVHVDLAELAVVGLQTVEGPIELGGLDQEVNEAWR</sequence>